<dbReference type="OrthoDB" id="1193027at2759"/>
<keyword evidence="7" id="KW-0336">GPI-anchor</keyword>
<keyword evidence="14" id="KW-0449">Lipoprotein</keyword>
<feature type="region of interest" description="Disordered" evidence="16">
    <location>
        <begin position="222"/>
        <end position="241"/>
    </location>
</feature>
<dbReference type="GO" id="GO:0005576">
    <property type="term" value="C:extracellular region"/>
    <property type="evidence" value="ECO:0007669"/>
    <property type="project" value="UniProtKB-SubCell"/>
</dbReference>
<dbReference type="GeneID" id="70289915"/>
<keyword evidence="12 15" id="KW-1015">Disulfide bond</keyword>
<dbReference type="Proteomes" id="UP000887229">
    <property type="component" value="Unassembled WGS sequence"/>
</dbReference>
<evidence type="ECO:0000256" key="16">
    <source>
        <dbReference type="SAM" id="MobiDB-lite"/>
    </source>
</evidence>
<evidence type="ECO:0000256" key="11">
    <source>
        <dbReference type="ARBA" id="ARBA00023136"/>
    </source>
</evidence>
<keyword evidence="13" id="KW-0325">Glycoprotein</keyword>
<evidence type="ECO:0000313" key="20">
    <source>
        <dbReference type="Proteomes" id="UP000887229"/>
    </source>
</evidence>
<evidence type="ECO:0000256" key="13">
    <source>
        <dbReference type="ARBA" id="ARBA00023180"/>
    </source>
</evidence>
<dbReference type="AlphaFoldDB" id="A0A9P7ZU30"/>
<evidence type="ECO:0000256" key="2">
    <source>
        <dbReference type="ARBA" id="ARBA00004613"/>
    </source>
</evidence>
<evidence type="ECO:0000256" key="10">
    <source>
        <dbReference type="ARBA" id="ARBA00023004"/>
    </source>
</evidence>
<feature type="disulfide bond" evidence="15">
    <location>
        <begin position="54"/>
        <end position="87"/>
    </location>
</feature>
<dbReference type="GO" id="GO:0005886">
    <property type="term" value="C:plasma membrane"/>
    <property type="evidence" value="ECO:0007669"/>
    <property type="project" value="UniProtKB-SubCell"/>
</dbReference>
<reference evidence="19" key="1">
    <citation type="journal article" date="2021" name="IMA Fungus">
        <title>Genomic characterization of three marine fungi, including Emericellopsis atlantica sp. nov. with signatures of a generalist lifestyle and marine biomass degradation.</title>
        <authorList>
            <person name="Hagestad O.C."/>
            <person name="Hou L."/>
            <person name="Andersen J.H."/>
            <person name="Hansen E.H."/>
            <person name="Altermark B."/>
            <person name="Li C."/>
            <person name="Kuhnert E."/>
            <person name="Cox R.J."/>
            <person name="Crous P.W."/>
            <person name="Spatafora J.W."/>
            <person name="Lail K."/>
            <person name="Amirebrahimi M."/>
            <person name="Lipzen A."/>
            <person name="Pangilinan J."/>
            <person name="Andreopoulos W."/>
            <person name="Hayes R.D."/>
            <person name="Ng V."/>
            <person name="Grigoriev I.V."/>
            <person name="Jackson S.A."/>
            <person name="Sutton T.D.S."/>
            <person name="Dobson A.D.W."/>
            <person name="Rama T."/>
        </authorList>
    </citation>
    <scope>NUCLEOTIDE SEQUENCE</scope>
    <source>
        <strain evidence="19">TS7</strain>
    </source>
</reference>
<evidence type="ECO:0000256" key="7">
    <source>
        <dbReference type="ARBA" id="ARBA00022622"/>
    </source>
</evidence>
<keyword evidence="6 15" id="KW-0349">Heme</keyword>
<feature type="compositionally biased region" description="Low complexity" evidence="16">
    <location>
        <begin position="222"/>
        <end position="232"/>
    </location>
</feature>
<gene>
    <name evidence="19" type="ORF">F5Z01DRAFT_319336</name>
</gene>
<name>A0A9P7ZU30_9HYPO</name>
<sequence>MKTAAFALSALVAVVAAQDFSDLTSCAAECGRSMLSSSKARELGCEDADIQCLCQNPDFTYGLRDCAREACSGDDQEALVSAGLKVCANVGVGITTGSEGNPTITATSTADALVTTITSDGSAWTTSTMDPSNVVGSVTSALGDITSSAGNAASSASDAASSALGSASDAVTSAVGSASDAVTSAVGSASDAVTSALGSASDAASSASDAVTSALGSASDAASSAAESANPSETGGDNEDAAMPVRTAAPAAILGAAGLAILML</sequence>
<keyword evidence="8 15" id="KW-0479">Metal-binding</keyword>
<dbReference type="GO" id="GO:0098552">
    <property type="term" value="C:side of membrane"/>
    <property type="evidence" value="ECO:0007669"/>
    <property type="project" value="UniProtKB-KW"/>
</dbReference>
<dbReference type="RefSeq" id="XP_046122040.1">
    <property type="nucleotide sequence ID" value="XM_046259012.1"/>
</dbReference>
<dbReference type="InterPro" id="IPR008427">
    <property type="entry name" value="Extracellular_membr_CFEM_dom"/>
</dbReference>
<dbReference type="Pfam" id="PF05730">
    <property type="entry name" value="CFEM"/>
    <property type="match status" value="1"/>
</dbReference>
<dbReference type="InterPro" id="IPR051735">
    <property type="entry name" value="CFEM_domain"/>
</dbReference>
<comment type="subcellular location">
    <subcellularLocation>
        <location evidence="1">Cell membrane</location>
        <topology evidence="1">Lipid-anchor</topology>
        <topology evidence="1">GPI-anchor</topology>
    </subcellularLocation>
    <subcellularLocation>
        <location evidence="2">Secreted</location>
    </subcellularLocation>
</comment>
<organism evidence="19 20">
    <name type="scientific">Emericellopsis atlantica</name>
    <dbReference type="NCBI Taxonomy" id="2614577"/>
    <lineage>
        <taxon>Eukaryota</taxon>
        <taxon>Fungi</taxon>
        <taxon>Dikarya</taxon>
        <taxon>Ascomycota</taxon>
        <taxon>Pezizomycotina</taxon>
        <taxon>Sordariomycetes</taxon>
        <taxon>Hypocreomycetidae</taxon>
        <taxon>Hypocreales</taxon>
        <taxon>Bionectriaceae</taxon>
        <taxon>Emericellopsis</taxon>
    </lineage>
</organism>
<keyword evidence="10 15" id="KW-0408">Iron</keyword>
<evidence type="ECO:0000256" key="5">
    <source>
        <dbReference type="ARBA" id="ARBA00022525"/>
    </source>
</evidence>
<evidence type="ECO:0000256" key="4">
    <source>
        <dbReference type="ARBA" id="ARBA00022475"/>
    </source>
</evidence>
<keyword evidence="9 17" id="KW-0732">Signal</keyword>
<accession>A0A9P7ZU30</accession>
<evidence type="ECO:0000256" key="6">
    <source>
        <dbReference type="ARBA" id="ARBA00022617"/>
    </source>
</evidence>
<dbReference type="PROSITE" id="PS52012">
    <property type="entry name" value="CFEM"/>
    <property type="match status" value="1"/>
</dbReference>
<protein>
    <recommendedName>
        <fullName evidence="18">CFEM domain-containing protein</fullName>
    </recommendedName>
</protein>
<keyword evidence="4" id="KW-1003">Cell membrane</keyword>
<dbReference type="GO" id="GO:0046872">
    <property type="term" value="F:metal ion binding"/>
    <property type="evidence" value="ECO:0007669"/>
    <property type="project" value="UniProtKB-UniRule"/>
</dbReference>
<evidence type="ECO:0000313" key="19">
    <source>
        <dbReference type="EMBL" id="KAG9258116.1"/>
    </source>
</evidence>
<evidence type="ECO:0000256" key="15">
    <source>
        <dbReference type="PROSITE-ProRule" id="PRU01356"/>
    </source>
</evidence>
<evidence type="ECO:0000259" key="18">
    <source>
        <dbReference type="PROSITE" id="PS52012"/>
    </source>
</evidence>
<feature type="binding site" description="axial binding residue" evidence="15">
    <location>
        <position position="49"/>
    </location>
    <ligand>
        <name>heme</name>
        <dbReference type="ChEBI" id="CHEBI:30413"/>
    </ligand>
    <ligandPart>
        <name>Fe</name>
        <dbReference type="ChEBI" id="CHEBI:18248"/>
    </ligandPart>
</feature>
<feature type="domain" description="CFEM" evidence="18">
    <location>
        <begin position="1"/>
        <end position="113"/>
    </location>
</feature>
<evidence type="ECO:0000256" key="17">
    <source>
        <dbReference type="SAM" id="SignalP"/>
    </source>
</evidence>
<proteinExistence type="inferred from homology"/>
<comment type="caution">
    <text evidence="15">Lacks conserved residue(s) required for the propagation of feature annotation.</text>
</comment>
<evidence type="ECO:0000256" key="8">
    <source>
        <dbReference type="ARBA" id="ARBA00022723"/>
    </source>
</evidence>
<comment type="similarity">
    <text evidence="3">Belongs to the RBT5 family.</text>
</comment>
<dbReference type="PANTHER" id="PTHR37928:SF1">
    <property type="entry name" value="CFEM DOMAIN PROTEIN (AFU_ORTHOLOGUE AFUA_6G14090)"/>
    <property type="match status" value="1"/>
</dbReference>
<keyword evidence="5" id="KW-0964">Secreted</keyword>
<feature type="signal peptide" evidence="17">
    <location>
        <begin position="1"/>
        <end position="17"/>
    </location>
</feature>
<dbReference type="EMBL" id="MU251244">
    <property type="protein sequence ID" value="KAG9258116.1"/>
    <property type="molecule type" value="Genomic_DNA"/>
</dbReference>
<dbReference type="PANTHER" id="PTHR37928">
    <property type="entry name" value="CFEM DOMAIN PROTEIN (AFU_ORTHOLOGUE AFUA_6G14090)"/>
    <property type="match status" value="1"/>
</dbReference>
<evidence type="ECO:0000256" key="3">
    <source>
        <dbReference type="ARBA" id="ARBA00010031"/>
    </source>
</evidence>
<evidence type="ECO:0000256" key="14">
    <source>
        <dbReference type="ARBA" id="ARBA00023288"/>
    </source>
</evidence>
<keyword evidence="11" id="KW-0472">Membrane</keyword>
<keyword evidence="20" id="KW-1185">Reference proteome</keyword>
<evidence type="ECO:0000256" key="1">
    <source>
        <dbReference type="ARBA" id="ARBA00004609"/>
    </source>
</evidence>
<comment type="caution">
    <text evidence="19">The sequence shown here is derived from an EMBL/GenBank/DDBJ whole genome shotgun (WGS) entry which is preliminary data.</text>
</comment>
<dbReference type="SMART" id="SM00747">
    <property type="entry name" value="CFEM"/>
    <property type="match status" value="1"/>
</dbReference>
<evidence type="ECO:0000256" key="12">
    <source>
        <dbReference type="ARBA" id="ARBA00023157"/>
    </source>
</evidence>
<feature type="chain" id="PRO_5040237227" description="CFEM domain-containing protein" evidence="17">
    <location>
        <begin position="18"/>
        <end position="264"/>
    </location>
</feature>
<evidence type="ECO:0000256" key="9">
    <source>
        <dbReference type="ARBA" id="ARBA00022729"/>
    </source>
</evidence>
<feature type="disulfide bond" evidence="15">
    <location>
        <begin position="45"/>
        <end position="52"/>
    </location>
</feature>